<comment type="caution">
    <text evidence="12">The sequence shown here is derived from an EMBL/GenBank/DDBJ whole genome shotgun (WGS) entry which is preliminary data.</text>
</comment>
<evidence type="ECO:0000256" key="4">
    <source>
        <dbReference type="ARBA" id="ARBA00022553"/>
    </source>
</evidence>
<dbReference type="InterPro" id="IPR036097">
    <property type="entry name" value="HisK_dim/P_sf"/>
</dbReference>
<keyword evidence="5" id="KW-0808">Transferase</keyword>
<evidence type="ECO:0000256" key="2">
    <source>
        <dbReference type="ARBA" id="ARBA00004236"/>
    </source>
</evidence>
<dbReference type="SUPFAM" id="SSF47384">
    <property type="entry name" value="Homodimeric domain of signal transducing histidine kinase"/>
    <property type="match status" value="1"/>
</dbReference>
<evidence type="ECO:0000259" key="11">
    <source>
        <dbReference type="PROSITE" id="PS50885"/>
    </source>
</evidence>
<evidence type="ECO:0000313" key="12">
    <source>
        <dbReference type="EMBL" id="GAA5155018.1"/>
    </source>
</evidence>
<gene>
    <name evidence="12" type="primary">draK</name>
    <name evidence="12" type="ORF">GCM10023340_39550</name>
</gene>
<keyword evidence="9" id="KW-0902">Two-component regulatory system</keyword>
<protein>
    <recommendedName>
        <fullName evidence="3">histidine kinase</fullName>
        <ecNumber evidence="3">2.7.13.3</ecNumber>
    </recommendedName>
</protein>
<dbReference type="InterPro" id="IPR003660">
    <property type="entry name" value="HAMP_dom"/>
</dbReference>
<evidence type="ECO:0000256" key="3">
    <source>
        <dbReference type="ARBA" id="ARBA00012438"/>
    </source>
</evidence>
<dbReference type="RefSeq" id="WP_345462843.1">
    <property type="nucleotide sequence ID" value="NZ_BAABKG010000005.1"/>
</dbReference>
<dbReference type="InterPro" id="IPR050428">
    <property type="entry name" value="TCS_sensor_his_kinase"/>
</dbReference>
<evidence type="ECO:0000256" key="6">
    <source>
        <dbReference type="ARBA" id="ARBA00022692"/>
    </source>
</evidence>
<dbReference type="EC" id="2.7.13.3" evidence="3"/>
<dbReference type="InterPro" id="IPR003661">
    <property type="entry name" value="HisK_dim/P_dom"/>
</dbReference>
<dbReference type="Pfam" id="PF00672">
    <property type="entry name" value="HAMP"/>
    <property type="match status" value="1"/>
</dbReference>
<dbReference type="PANTHER" id="PTHR45436">
    <property type="entry name" value="SENSOR HISTIDINE KINASE YKOH"/>
    <property type="match status" value="1"/>
</dbReference>
<comment type="catalytic activity">
    <reaction evidence="1">
        <text>ATP + protein L-histidine = ADP + protein N-phospho-L-histidine.</text>
        <dbReference type="EC" id="2.7.13.3"/>
    </reaction>
</comment>
<keyword evidence="8 10" id="KW-1133">Transmembrane helix</keyword>
<keyword evidence="7 12" id="KW-0418">Kinase</keyword>
<keyword evidence="6 10" id="KW-0812">Transmembrane</keyword>
<keyword evidence="10" id="KW-0472">Membrane</keyword>
<dbReference type="Gene3D" id="1.10.287.130">
    <property type="match status" value="1"/>
</dbReference>
<evidence type="ECO:0000256" key="5">
    <source>
        <dbReference type="ARBA" id="ARBA00022679"/>
    </source>
</evidence>
<accession>A0ABP9Q0J0</accession>
<keyword evidence="13" id="KW-1185">Reference proteome</keyword>
<sequence length="396" mass="42449">MRERLTLAFVAIALLLLAVSGVVRSLAVQGELRASEREDVETVAEAVGVALGERLARDDRVDRQLLQPFVAERTQVRYEAPGRRPIELTDADFDADDPVSATVVTGEGRLTVSRSVDGGVTAVWGTGWLGTIALFAMLAFLAGLIGYGVARSISAPFRQLAAAASALGRGRFVLDVPRGGVPEAREIGRALESSADQLRARVEREREFSLHASHVLRTPLTSLRFRLESLAGDPDVPDHVRDTASAGLRTVGKLNQVAGELVEMSGRGVLVAGAAIPLRDLATQVAQRWADVLDGERDLTAAVEGDTELPFTPGPVEQVLDLLLEDVAAGSGRAVRLVFEGRASRLRVDVVWPTAGDDPLAEGEIGERTRAAVDALGGHLEHPHDTDVLRLYLPRR</sequence>
<reference evidence="13" key="1">
    <citation type="journal article" date="2019" name="Int. J. Syst. Evol. Microbiol.">
        <title>The Global Catalogue of Microorganisms (GCM) 10K type strain sequencing project: providing services to taxonomists for standard genome sequencing and annotation.</title>
        <authorList>
            <consortium name="The Broad Institute Genomics Platform"/>
            <consortium name="The Broad Institute Genome Sequencing Center for Infectious Disease"/>
            <person name="Wu L."/>
            <person name="Ma J."/>
        </authorList>
    </citation>
    <scope>NUCLEOTIDE SEQUENCE [LARGE SCALE GENOMIC DNA]</scope>
    <source>
        <strain evidence="13">JCM 18459</strain>
    </source>
</reference>
<keyword evidence="4" id="KW-0597">Phosphoprotein</keyword>
<evidence type="ECO:0000256" key="7">
    <source>
        <dbReference type="ARBA" id="ARBA00022777"/>
    </source>
</evidence>
<evidence type="ECO:0000256" key="8">
    <source>
        <dbReference type="ARBA" id="ARBA00022989"/>
    </source>
</evidence>
<dbReference type="SMART" id="SM00304">
    <property type="entry name" value="HAMP"/>
    <property type="match status" value="1"/>
</dbReference>
<evidence type="ECO:0000256" key="10">
    <source>
        <dbReference type="SAM" id="Phobius"/>
    </source>
</evidence>
<dbReference type="PROSITE" id="PS50885">
    <property type="entry name" value="HAMP"/>
    <property type="match status" value="1"/>
</dbReference>
<feature type="domain" description="HAMP" evidence="11">
    <location>
        <begin position="151"/>
        <end position="203"/>
    </location>
</feature>
<organism evidence="12 13">
    <name type="scientific">Nocardioides marinquilinus</name>
    <dbReference type="NCBI Taxonomy" id="1210400"/>
    <lineage>
        <taxon>Bacteria</taxon>
        <taxon>Bacillati</taxon>
        <taxon>Actinomycetota</taxon>
        <taxon>Actinomycetes</taxon>
        <taxon>Propionibacteriales</taxon>
        <taxon>Nocardioidaceae</taxon>
        <taxon>Nocardioides</taxon>
    </lineage>
</organism>
<dbReference type="CDD" id="cd00082">
    <property type="entry name" value="HisKA"/>
    <property type="match status" value="1"/>
</dbReference>
<comment type="subcellular location">
    <subcellularLocation>
        <location evidence="2">Cell membrane</location>
    </subcellularLocation>
</comment>
<evidence type="ECO:0000256" key="9">
    <source>
        <dbReference type="ARBA" id="ARBA00023012"/>
    </source>
</evidence>
<evidence type="ECO:0000313" key="13">
    <source>
        <dbReference type="Proteomes" id="UP001500221"/>
    </source>
</evidence>
<feature type="transmembrane region" description="Helical" evidence="10">
    <location>
        <begin position="128"/>
        <end position="150"/>
    </location>
</feature>
<dbReference type="PANTHER" id="PTHR45436:SF5">
    <property type="entry name" value="SENSOR HISTIDINE KINASE TRCS"/>
    <property type="match status" value="1"/>
</dbReference>
<evidence type="ECO:0000256" key="1">
    <source>
        <dbReference type="ARBA" id="ARBA00000085"/>
    </source>
</evidence>
<dbReference type="Proteomes" id="UP001500221">
    <property type="component" value="Unassembled WGS sequence"/>
</dbReference>
<proteinExistence type="predicted"/>
<dbReference type="GO" id="GO:0016301">
    <property type="term" value="F:kinase activity"/>
    <property type="evidence" value="ECO:0007669"/>
    <property type="project" value="UniProtKB-KW"/>
</dbReference>
<name>A0ABP9Q0J0_9ACTN</name>
<dbReference type="EMBL" id="BAABKG010000005">
    <property type="protein sequence ID" value="GAA5155018.1"/>
    <property type="molecule type" value="Genomic_DNA"/>
</dbReference>